<dbReference type="InterPro" id="IPR037151">
    <property type="entry name" value="AlkB-like_sf"/>
</dbReference>
<dbReference type="InterPro" id="IPR005123">
    <property type="entry name" value="Oxoglu/Fe-dep_dioxygenase_dom"/>
</dbReference>
<dbReference type="Proteomes" id="UP000004095">
    <property type="component" value="Unassembled WGS sequence"/>
</dbReference>
<dbReference type="PANTHER" id="PTHR12463:SF1">
    <property type="entry name" value="2-OXOGLUTARATE AND FE-DEPENDENT OXYGENASE FAMILY PROTEIN"/>
    <property type="match status" value="1"/>
</dbReference>
<evidence type="ECO:0000259" key="1">
    <source>
        <dbReference type="PROSITE" id="PS51471"/>
    </source>
</evidence>
<dbReference type="OrthoDB" id="278699at2"/>
<protein>
    <submittedName>
        <fullName evidence="2">Alkylated DNA repair protein</fullName>
    </submittedName>
</protein>
<dbReference type="eggNOG" id="COG3145">
    <property type="taxonomic scope" value="Bacteria"/>
</dbReference>
<proteinExistence type="predicted"/>
<dbReference type="AlphaFoldDB" id="A1ZYS3"/>
<comment type="caution">
    <text evidence="2">The sequence shown here is derived from an EMBL/GenBank/DDBJ whole genome shotgun (WGS) entry which is preliminary data.</text>
</comment>
<dbReference type="EMBL" id="AAWS01000068">
    <property type="protein sequence ID" value="EAY24497.1"/>
    <property type="molecule type" value="Genomic_DNA"/>
</dbReference>
<dbReference type="GO" id="GO:0032451">
    <property type="term" value="F:demethylase activity"/>
    <property type="evidence" value="ECO:0007669"/>
    <property type="project" value="TreeGrafter"/>
</dbReference>
<accession>A1ZYS3</accession>
<dbReference type="SUPFAM" id="SSF51197">
    <property type="entry name" value="Clavaminate synthase-like"/>
    <property type="match status" value="1"/>
</dbReference>
<dbReference type="Pfam" id="PF13532">
    <property type="entry name" value="2OG-FeII_Oxy_2"/>
    <property type="match status" value="1"/>
</dbReference>
<dbReference type="Gene3D" id="2.60.120.590">
    <property type="entry name" value="Alpha-ketoglutarate-dependent dioxygenase AlkB-like"/>
    <property type="match status" value="1"/>
</dbReference>
<dbReference type="InterPro" id="IPR032857">
    <property type="entry name" value="ALKBH4"/>
</dbReference>
<sequence length="185" mass="21296">MSNSVLPPIEGLEYVPDFVNKKEEKQLLKEIASATWEDLYVRRVQQYGYRYHFLKRTMDHVSTHTPLPGWAAQLTHAFLIKQYLNTLPDLLIVNEYKVGEGIKPHIDSPLLFGETILIVSLGADCIMELEPMPEAGQGKQTLSLAARSLLVMQGEVRHHWQHSIVNVQKRRVSLTFRTVKDEYKK</sequence>
<dbReference type="PANTHER" id="PTHR12463">
    <property type="entry name" value="OXYGENASE-RELATED"/>
    <property type="match status" value="1"/>
</dbReference>
<dbReference type="RefSeq" id="WP_002704743.1">
    <property type="nucleotide sequence ID" value="NZ_AAWS01000068.1"/>
</dbReference>
<dbReference type="GO" id="GO:0070988">
    <property type="term" value="P:demethylation"/>
    <property type="evidence" value="ECO:0007669"/>
    <property type="project" value="InterPro"/>
</dbReference>
<feature type="domain" description="Fe2OG dioxygenase" evidence="1">
    <location>
        <begin position="86"/>
        <end position="180"/>
    </location>
</feature>
<evidence type="ECO:0000313" key="2">
    <source>
        <dbReference type="EMBL" id="EAY24497.1"/>
    </source>
</evidence>
<reference evidence="2 3" key="1">
    <citation type="submission" date="2007-01" db="EMBL/GenBank/DDBJ databases">
        <authorList>
            <person name="Haygood M."/>
            <person name="Podell S."/>
            <person name="Anderson C."/>
            <person name="Hopkinson B."/>
            <person name="Roe K."/>
            <person name="Barbeau K."/>
            <person name="Gaasterland T."/>
            <person name="Ferriera S."/>
            <person name="Johnson J."/>
            <person name="Kravitz S."/>
            <person name="Beeson K."/>
            <person name="Sutton G."/>
            <person name="Rogers Y.-H."/>
            <person name="Friedman R."/>
            <person name="Frazier M."/>
            <person name="Venter J.C."/>
        </authorList>
    </citation>
    <scope>NUCLEOTIDE SEQUENCE [LARGE SCALE GENOMIC DNA]</scope>
    <source>
        <strain evidence="2 3">ATCC 23134</strain>
    </source>
</reference>
<gene>
    <name evidence="2" type="ORF">M23134_06484</name>
</gene>
<evidence type="ECO:0000313" key="3">
    <source>
        <dbReference type="Proteomes" id="UP000004095"/>
    </source>
</evidence>
<dbReference type="PROSITE" id="PS51471">
    <property type="entry name" value="FE2OG_OXY"/>
    <property type="match status" value="1"/>
</dbReference>
<dbReference type="GO" id="GO:0016491">
    <property type="term" value="F:oxidoreductase activity"/>
    <property type="evidence" value="ECO:0007669"/>
    <property type="project" value="TreeGrafter"/>
</dbReference>
<organism evidence="2 3">
    <name type="scientific">Microscilla marina ATCC 23134</name>
    <dbReference type="NCBI Taxonomy" id="313606"/>
    <lineage>
        <taxon>Bacteria</taxon>
        <taxon>Pseudomonadati</taxon>
        <taxon>Bacteroidota</taxon>
        <taxon>Cytophagia</taxon>
        <taxon>Cytophagales</taxon>
        <taxon>Microscillaceae</taxon>
        <taxon>Microscilla</taxon>
    </lineage>
</organism>
<keyword evidence="3" id="KW-1185">Reference proteome</keyword>
<dbReference type="InterPro" id="IPR027450">
    <property type="entry name" value="AlkB-like"/>
</dbReference>
<name>A1ZYS3_MICM2</name>